<dbReference type="Proteomes" id="UP000236454">
    <property type="component" value="Unassembled WGS sequence"/>
</dbReference>
<gene>
    <name evidence="2" type="ORF">SAMN05216474_0461</name>
</gene>
<keyword evidence="1" id="KW-0732">Signal</keyword>
<dbReference type="STRING" id="477690.SAMN05216474_0461"/>
<dbReference type="PANTHER" id="PTHR43546">
    <property type="entry name" value="UPF0173 METAL-DEPENDENT HYDROLASE MJ1163-RELATED"/>
    <property type="match status" value="1"/>
</dbReference>
<protein>
    <recommendedName>
        <fullName evidence="4">Beta-lactamase superfamily domain-containing protein</fullName>
    </recommendedName>
</protein>
<dbReference type="PANTHER" id="PTHR43546:SF8">
    <property type="entry name" value="METALLO-BETA-LACTAMASE DOMAIN-CONTAINING PROTEIN"/>
    <property type="match status" value="1"/>
</dbReference>
<keyword evidence="3" id="KW-1185">Reference proteome</keyword>
<name>A0A1I6XV75_9FLAO</name>
<dbReference type="InterPro" id="IPR036866">
    <property type="entry name" value="RibonucZ/Hydroxyglut_hydro"/>
</dbReference>
<dbReference type="RefSeq" id="WP_139230213.1">
    <property type="nucleotide sequence ID" value="NZ_FPAS01000001.1"/>
</dbReference>
<dbReference type="EMBL" id="FPAS01000001">
    <property type="protein sequence ID" value="SFT42017.1"/>
    <property type="molecule type" value="Genomic_DNA"/>
</dbReference>
<proteinExistence type="predicted"/>
<feature type="signal peptide" evidence="1">
    <location>
        <begin position="1"/>
        <end position="18"/>
    </location>
</feature>
<dbReference type="InterPro" id="IPR050114">
    <property type="entry name" value="UPF0173_UPF0282_UlaG_hydrolase"/>
</dbReference>
<evidence type="ECO:0000313" key="2">
    <source>
        <dbReference type="EMBL" id="SFT42017.1"/>
    </source>
</evidence>
<evidence type="ECO:0000256" key="1">
    <source>
        <dbReference type="SAM" id="SignalP"/>
    </source>
</evidence>
<dbReference type="SUPFAM" id="SSF56281">
    <property type="entry name" value="Metallo-hydrolase/oxidoreductase"/>
    <property type="match status" value="1"/>
</dbReference>
<feature type="chain" id="PRO_5014828750" description="Beta-lactamase superfamily domain-containing protein" evidence="1">
    <location>
        <begin position="19"/>
        <end position="225"/>
    </location>
</feature>
<evidence type="ECO:0008006" key="4">
    <source>
        <dbReference type="Google" id="ProtNLM"/>
    </source>
</evidence>
<organism evidence="2 3">
    <name type="scientific">Lishizhenia tianjinensis</name>
    <dbReference type="NCBI Taxonomy" id="477690"/>
    <lineage>
        <taxon>Bacteria</taxon>
        <taxon>Pseudomonadati</taxon>
        <taxon>Bacteroidota</taxon>
        <taxon>Flavobacteriia</taxon>
        <taxon>Flavobacteriales</taxon>
        <taxon>Crocinitomicaceae</taxon>
        <taxon>Lishizhenia</taxon>
    </lineage>
</organism>
<dbReference type="AlphaFoldDB" id="A0A1I6XV75"/>
<reference evidence="2 3" key="1">
    <citation type="submission" date="2016-10" db="EMBL/GenBank/DDBJ databases">
        <authorList>
            <person name="de Groot N.N."/>
        </authorList>
    </citation>
    <scope>NUCLEOTIDE SEQUENCE [LARGE SCALE GENOMIC DNA]</scope>
    <source>
        <strain evidence="2 3">CGMCC 1.7005</strain>
    </source>
</reference>
<dbReference type="OrthoDB" id="9789133at2"/>
<accession>A0A1I6XV75</accession>
<sequence>MRLLFTMLLLCLSFTMKAQDTTITAKFIGNCGLYLTDGHSHLYIDFPYKSGAHKYMEYDAGELDSIQENAIFLFTHHHSDHYSRKLMRKTKQAKGGKVFGNWNAGELDSLKETFTIEAIKTSHRFSMKHYSYVVTWHGKRFYFSGDTASTKEVSTLENIDWAFINPWLFMKLQRERIKIDTDFYALYHFYPTQVLPEEKPDNVFFLMNQGEQLILHKKEEESAEK</sequence>
<evidence type="ECO:0000313" key="3">
    <source>
        <dbReference type="Proteomes" id="UP000236454"/>
    </source>
</evidence>
<dbReference type="Gene3D" id="3.60.15.10">
    <property type="entry name" value="Ribonuclease Z/Hydroxyacylglutathione hydrolase-like"/>
    <property type="match status" value="1"/>
</dbReference>